<dbReference type="InterPro" id="IPR036412">
    <property type="entry name" value="HAD-like_sf"/>
</dbReference>
<dbReference type="AlphaFoldDB" id="A0A084FWZ4"/>
<dbReference type="KEGG" id="sapo:SAPIO_CDS9522"/>
<comment type="caution">
    <text evidence="2">The sequence shown here is derived from an EMBL/GenBank/DDBJ whole genome shotgun (WGS) entry which is preliminary data.</text>
</comment>
<proteinExistence type="predicted"/>
<keyword evidence="3" id="KW-1185">Reference proteome</keyword>
<feature type="region of interest" description="Disordered" evidence="1">
    <location>
        <begin position="306"/>
        <end position="333"/>
    </location>
</feature>
<dbReference type="SUPFAM" id="SSF56784">
    <property type="entry name" value="HAD-like"/>
    <property type="match status" value="1"/>
</dbReference>
<dbReference type="GeneID" id="27728594"/>
<protein>
    <submittedName>
        <fullName evidence="2">Phosphatidylglycerophosphatase</fullName>
        <ecNumber evidence="2">3.1.3.27</ecNumber>
    </submittedName>
</protein>
<accession>A0A084FWZ4</accession>
<dbReference type="RefSeq" id="XP_016639405.1">
    <property type="nucleotide sequence ID" value="XM_016790895.1"/>
</dbReference>
<gene>
    <name evidence="2" type="ORF">SAPIO_CDS9522</name>
</gene>
<dbReference type="OrthoDB" id="198652at2759"/>
<evidence type="ECO:0000313" key="3">
    <source>
        <dbReference type="Proteomes" id="UP000028545"/>
    </source>
</evidence>
<reference evidence="2 3" key="1">
    <citation type="journal article" date="2014" name="Genome Announc.">
        <title>Draft genome sequence of the pathogenic fungus Scedosporium apiospermum.</title>
        <authorList>
            <person name="Vandeputte P."/>
            <person name="Ghamrawi S."/>
            <person name="Rechenmann M."/>
            <person name="Iltis A."/>
            <person name="Giraud S."/>
            <person name="Fleury M."/>
            <person name="Thornton C."/>
            <person name="Delhaes L."/>
            <person name="Meyer W."/>
            <person name="Papon N."/>
            <person name="Bouchara J.P."/>
        </authorList>
    </citation>
    <scope>NUCLEOTIDE SEQUENCE [LARGE SCALE GENOMIC DNA]</scope>
    <source>
        <strain evidence="2 3">IHEM 14462</strain>
    </source>
</reference>
<dbReference type="EMBL" id="JOWA01000143">
    <property type="protein sequence ID" value="KEZ39606.1"/>
    <property type="molecule type" value="Genomic_DNA"/>
</dbReference>
<dbReference type="HOGENOM" id="CLU_834595_0_0_1"/>
<sequence>MGLNLNLSASLNVFKLITRPYLCLPHYTVPTFADLPIPLDSVLKEQGKKADIRAVVLDKDDCFASPDSNEARSNSIFKERFEDLKRAYPGRRLLIVSNTAGATSWDPQRKLAEAVEKETGIPVLGHSDKKPGCGSEVMEYFRQYPETGVTHPSHVAIVGDRLTTDIMMANMMGAWGFWVKDGVVPLSRKSIHQKVDEEMGGKSWSKEEEDYFWVHIIPFSHVRRGPHLAHPEQSFAQLGRKMQDAFGSLARRSYTGVCLAEEHYYKNVVEGRISKHAPEYVKAYKALAASDPRQPPSIARVRRELNGLGEATHPATKPGAEMDWELGGREETE</sequence>
<dbReference type="VEuPathDB" id="FungiDB:SAPIO_CDS9522"/>
<dbReference type="InterPro" id="IPR010021">
    <property type="entry name" value="PGPP1/Gep4"/>
</dbReference>
<keyword evidence="2" id="KW-0378">Hydrolase</keyword>
<evidence type="ECO:0000256" key="1">
    <source>
        <dbReference type="SAM" id="MobiDB-lite"/>
    </source>
</evidence>
<dbReference type="GO" id="GO:0008962">
    <property type="term" value="F:phosphatidylglycerophosphatase activity"/>
    <property type="evidence" value="ECO:0007669"/>
    <property type="project" value="UniProtKB-EC"/>
</dbReference>
<evidence type="ECO:0000313" key="2">
    <source>
        <dbReference type="EMBL" id="KEZ39606.1"/>
    </source>
</evidence>
<dbReference type="InterPro" id="IPR027706">
    <property type="entry name" value="PGP_Pase"/>
</dbReference>
<dbReference type="Gene3D" id="3.40.50.1000">
    <property type="entry name" value="HAD superfamily/HAD-like"/>
    <property type="match status" value="1"/>
</dbReference>
<dbReference type="NCBIfam" id="TIGR01668">
    <property type="entry name" value="YqeG_hyp_ppase"/>
    <property type="match status" value="1"/>
</dbReference>
<dbReference type="EC" id="3.1.3.27" evidence="2"/>
<dbReference type="Proteomes" id="UP000028545">
    <property type="component" value="Unassembled WGS sequence"/>
</dbReference>
<organism evidence="2 3">
    <name type="scientific">Pseudallescheria apiosperma</name>
    <name type="common">Scedosporium apiospermum</name>
    <dbReference type="NCBI Taxonomy" id="563466"/>
    <lineage>
        <taxon>Eukaryota</taxon>
        <taxon>Fungi</taxon>
        <taxon>Dikarya</taxon>
        <taxon>Ascomycota</taxon>
        <taxon>Pezizomycotina</taxon>
        <taxon>Sordariomycetes</taxon>
        <taxon>Hypocreomycetidae</taxon>
        <taxon>Microascales</taxon>
        <taxon>Microascaceae</taxon>
        <taxon>Scedosporium</taxon>
    </lineage>
</organism>
<dbReference type="Pfam" id="PF09419">
    <property type="entry name" value="PGP_phosphatase"/>
    <property type="match status" value="1"/>
</dbReference>
<name>A0A084FWZ4_PSEDA</name>
<dbReference type="InterPro" id="IPR023214">
    <property type="entry name" value="HAD_sf"/>
</dbReference>